<name>K0IHG6_NITGG</name>
<dbReference type="InParanoid" id="K0IHG6"/>
<dbReference type="BioCyc" id="CNIT1237085:G1324-1410-MONOMER"/>
<accession>K0IHG6</accession>
<evidence type="ECO:0000313" key="2">
    <source>
        <dbReference type="Proteomes" id="UP000008037"/>
    </source>
</evidence>
<dbReference type="Proteomes" id="UP000008037">
    <property type="component" value="Chromosome"/>
</dbReference>
<dbReference type="KEGG" id="nga:Ngar_c14120"/>
<sequence>MLEELARAEDKQERMNVFRRYFAASRYNRLLIQQTLVRSAQDGSLLSKVKKMEQAHDKGFVDTVKALKKNGYFDEFLAAVKEEDEALVKIIEAYDKRMRSNMS</sequence>
<gene>
    <name evidence="1" type="ordered locus">Ngar_c14120</name>
</gene>
<reference evidence="1 2" key="1">
    <citation type="journal article" date="2012" name="Environ. Microbiol.">
        <title>The genome of the ammonia-oxidizing Candidatus Nitrososphaera gargensis: insights into metabolic versatility and environmental adaptations.</title>
        <authorList>
            <person name="Spang A."/>
            <person name="Poehlein A."/>
            <person name="Offre P."/>
            <person name="Zumbragel S."/>
            <person name="Haider S."/>
            <person name="Rychlik N."/>
            <person name="Nowka B."/>
            <person name="Schmeisser C."/>
            <person name="Lebedeva E.V."/>
            <person name="Rattei T."/>
            <person name="Bohm C."/>
            <person name="Schmid M."/>
            <person name="Galushko A."/>
            <person name="Hatzenpichler R."/>
            <person name="Weinmaier T."/>
            <person name="Daniel R."/>
            <person name="Schleper C."/>
            <person name="Spieck E."/>
            <person name="Streit W."/>
            <person name="Wagner M."/>
        </authorList>
    </citation>
    <scope>NUCLEOTIDE SEQUENCE [LARGE SCALE GENOMIC DNA]</scope>
    <source>
        <strain evidence="2">Ga9.2</strain>
    </source>
</reference>
<keyword evidence="2" id="KW-1185">Reference proteome</keyword>
<dbReference type="HOGENOM" id="CLU_2152693_0_0_2"/>
<dbReference type="EMBL" id="CP002408">
    <property type="protein sequence ID" value="AFU58348.1"/>
    <property type="molecule type" value="Genomic_DNA"/>
</dbReference>
<protein>
    <submittedName>
        <fullName evidence="1">Uncharacterized protein</fullName>
    </submittedName>
</protein>
<proteinExistence type="predicted"/>
<evidence type="ECO:0000313" key="1">
    <source>
        <dbReference type="EMBL" id="AFU58348.1"/>
    </source>
</evidence>
<organism evidence="1 2">
    <name type="scientific">Nitrososphaera gargensis (strain Ga9.2)</name>
    <dbReference type="NCBI Taxonomy" id="1237085"/>
    <lineage>
        <taxon>Archaea</taxon>
        <taxon>Nitrososphaerota</taxon>
        <taxon>Nitrososphaeria</taxon>
        <taxon>Nitrososphaerales</taxon>
        <taxon>Nitrososphaeraceae</taxon>
        <taxon>Nitrososphaera</taxon>
    </lineage>
</organism>
<dbReference type="AlphaFoldDB" id="K0IHG6"/>